<accession>A0ABV9DC22</accession>
<dbReference type="Proteomes" id="UP001595955">
    <property type="component" value="Unassembled WGS sequence"/>
</dbReference>
<evidence type="ECO:0000313" key="1">
    <source>
        <dbReference type="EMBL" id="MFC4556282.1"/>
    </source>
</evidence>
<dbReference type="EMBL" id="JBHSGF010000010">
    <property type="protein sequence ID" value="MFC4556282.1"/>
    <property type="molecule type" value="Genomic_DNA"/>
</dbReference>
<dbReference type="Pfam" id="PF06262">
    <property type="entry name" value="Zincin_1"/>
    <property type="match status" value="1"/>
</dbReference>
<dbReference type="SUPFAM" id="SSF55486">
    <property type="entry name" value="Metalloproteases ('zincins'), catalytic domain"/>
    <property type="match status" value="1"/>
</dbReference>
<proteinExistence type="predicted"/>
<evidence type="ECO:0000313" key="2">
    <source>
        <dbReference type="Proteomes" id="UP001595955"/>
    </source>
</evidence>
<dbReference type="InterPro" id="IPR038555">
    <property type="entry name" value="Zincin_1_sf"/>
</dbReference>
<dbReference type="InterPro" id="IPR010428">
    <property type="entry name" value="Zincin_1"/>
</dbReference>
<comment type="caution">
    <text evidence="1">The sequence shown here is derived from an EMBL/GenBank/DDBJ whole genome shotgun (WGS) entry which is preliminary data.</text>
</comment>
<keyword evidence="2" id="KW-1185">Reference proteome</keyword>
<reference evidence="2" key="1">
    <citation type="journal article" date="2019" name="Int. J. Syst. Evol. Microbiol.">
        <title>The Global Catalogue of Microorganisms (GCM) 10K type strain sequencing project: providing services to taxonomists for standard genome sequencing and annotation.</title>
        <authorList>
            <consortium name="The Broad Institute Genomics Platform"/>
            <consortium name="The Broad Institute Genome Sequencing Center for Infectious Disease"/>
            <person name="Wu L."/>
            <person name="Ma J."/>
        </authorList>
    </citation>
    <scope>NUCLEOTIDE SEQUENCE [LARGE SCALE GENOMIC DNA]</scope>
    <source>
        <strain evidence="2">JCM 3369</strain>
    </source>
</reference>
<gene>
    <name evidence="1" type="ORF">ACFO3F_13585</name>
</gene>
<protein>
    <submittedName>
        <fullName evidence="1">Metallopeptidase family protein</fullName>
    </submittedName>
</protein>
<dbReference type="RefSeq" id="WP_122825092.1">
    <property type="nucleotide sequence ID" value="NZ_CP033325.1"/>
</dbReference>
<organism evidence="1 2">
    <name type="scientific">Georgenia faecalis</name>
    <dbReference type="NCBI Taxonomy" id="2483799"/>
    <lineage>
        <taxon>Bacteria</taxon>
        <taxon>Bacillati</taxon>
        <taxon>Actinomycetota</taxon>
        <taxon>Actinomycetes</taxon>
        <taxon>Micrococcales</taxon>
        <taxon>Bogoriellaceae</taxon>
        <taxon>Georgenia</taxon>
    </lineage>
</organism>
<dbReference type="CDD" id="cd12952">
    <property type="entry name" value="MMP_ACEL2062"/>
    <property type="match status" value="1"/>
</dbReference>
<dbReference type="Gene3D" id="3.30.2010.20">
    <property type="match status" value="1"/>
</dbReference>
<name>A0ABV9DC22_9MICO</name>
<sequence length="119" mass="13301">MVEMTREEFEEAVSDGLDLVPPELTAQMDNVVVLVEDEPPADAEDPDLLGLYEGTPLTERDSWWAAGSLPDRITIFRGPTLRMCEDAEEVAEEVAVTVVHEIAHHFGIDDDRLHELGWS</sequence>